<dbReference type="HAMAP" id="MF_01089">
    <property type="entry name" value="UPF0288"/>
    <property type="match status" value="1"/>
</dbReference>
<dbReference type="EMBL" id="VCYH01000017">
    <property type="protein sequence ID" value="MDN7026197.1"/>
    <property type="molecule type" value="Genomic_DNA"/>
</dbReference>
<dbReference type="PROSITE" id="PS51178">
    <property type="entry name" value="PASTA"/>
    <property type="match status" value="1"/>
</dbReference>
<dbReference type="Pfam" id="PF26548">
    <property type="entry name" value="DUF8179"/>
    <property type="match status" value="1"/>
</dbReference>
<sequence length="508" mass="54940">MEIYLDEEQITVPEGTLLGDLLPKRDTACIVAIVRPAEEVATETETIRIVSTAGDVIVEQTGSGMYRLPLDDPDFSRHLVLRWADRYAAAFGPFRSDVSPARLPYRYERGEVVLGCGGYDPGRSYLIFSRMSHTADHGASTGGGIVGRVVSGKSVIDRWTEGDTILGFERLRGQADRSRAFTTTDPVLPLEEGMRIVTHVKAVVEGLAAGGVDTRTAQSAEHFLLAMQRGRFSVGRSSSTHIRDEHLVRTRVPAEMTEPRLAGAVTVRTSGRSEGAVYIYTADVPASPSHTVVGRVTHGLELAVLANEGDTFCIRATPEKFDLVGLSLGEARNIAAERGIRITSDDSDDDRVVVDQDPPTTLEVLGAGEVAVATLPPDRVIGIRLHDEDAPLSCAILREVTGLKTHSVGKIPFYFKFEDVYLFKPSIARGIGIIPENTPVDVVPADTLAMTNDSRKGAGLVGVRTTESREFGPTSEPFSGTNIIGAVLDIEKLEGLKEGTMVYIREVT</sequence>
<name>A0ABT8ME30_9EURY</name>
<accession>A0ABT8ME30</accession>
<dbReference type="Proteomes" id="UP001168338">
    <property type="component" value="Unassembled WGS sequence"/>
</dbReference>
<evidence type="ECO:0000313" key="4">
    <source>
        <dbReference type="Proteomes" id="UP001168338"/>
    </source>
</evidence>
<dbReference type="NCBIfam" id="TIGR03268">
    <property type="entry name" value="methan_mark_3"/>
    <property type="match status" value="1"/>
</dbReference>
<dbReference type="InterPro" id="IPR005543">
    <property type="entry name" value="PASTA_dom"/>
</dbReference>
<reference evidence="3" key="1">
    <citation type="submission" date="2019-05" db="EMBL/GenBank/DDBJ databases">
        <title>Methanoculleus sp. FWC-SCC1, a methanogenic archaeon isolated from deep marine cold seep.</title>
        <authorList>
            <person name="Chen Y.-W."/>
            <person name="Chen S.-C."/>
            <person name="Teng N.-H."/>
            <person name="Lai M.-C."/>
        </authorList>
    </citation>
    <scope>NUCLEOTIDE SEQUENCE</scope>
    <source>
        <strain evidence="3">FWC-SCC1</strain>
    </source>
</reference>
<protein>
    <recommendedName>
        <fullName evidence="1">UPF0288 protein FGU65_15150</fullName>
    </recommendedName>
</protein>
<keyword evidence="4" id="KW-1185">Reference proteome</keyword>
<comment type="similarity">
    <text evidence="1">Belongs to the UPF0288 family.</text>
</comment>
<comment type="caution">
    <text evidence="3">The sequence shown here is derived from an EMBL/GenBank/DDBJ whole genome shotgun (WGS) entry which is preliminary data.</text>
</comment>
<evidence type="ECO:0000256" key="1">
    <source>
        <dbReference type="HAMAP-Rule" id="MF_01089"/>
    </source>
</evidence>
<gene>
    <name evidence="3" type="ORF">FGU65_15150</name>
</gene>
<proteinExistence type="inferred from homology"/>
<feature type="domain" description="PASTA" evidence="2">
    <location>
        <begin position="317"/>
        <end position="387"/>
    </location>
</feature>
<organism evidence="3 4">
    <name type="scientific">Methanoculleus frigidifontis</name>
    <dbReference type="NCBI Taxonomy" id="2584085"/>
    <lineage>
        <taxon>Archaea</taxon>
        <taxon>Methanobacteriati</taxon>
        <taxon>Methanobacteriota</taxon>
        <taxon>Stenosarchaea group</taxon>
        <taxon>Methanomicrobia</taxon>
        <taxon>Methanomicrobiales</taxon>
        <taxon>Methanomicrobiaceae</taxon>
        <taxon>Methanoculleus</taxon>
    </lineage>
</organism>
<dbReference type="PIRSF" id="PIRSF005852">
    <property type="entry name" value="UCP005852"/>
    <property type="match status" value="1"/>
</dbReference>
<evidence type="ECO:0000313" key="3">
    <source>
        <dbReference type="EMBL" id="MDN7026197.1"/>
    </source>
</evidence>
<evidence type="ECO:0000259" key="2">
    <source>
        <dbReference type="PROSITE" id="PS51178"/>
    </source>
</evidence>
<dbReference type="RefSeq" id="WP_301665404.1">
    <property type="nucleotide sequence ID" value="NZ_VCYH01000017.1"/>
</dbReference>
<dbReference type="InterPro" id="IPR016466">
    <property type="entry name" value="Methan_mark_3"/>
</dbReference>
<dbReference type="InterPro" id="IPR058492">
    <property type="entry name" value="DUF8179"/>
</dbReference>